<dbReference type="SMART" id="SM00906">
    <property type="entry name" value="Fungal_trans"/>
    <property type="match status" value="1"/>
</dbReference>
<dbReference type="AlphaFoldDB" id="A0A9P5D4R7"/>
<dbReference type="Gene3D" id="4.10.240.10">
    <property type="entry name" value="Zn(2)-C6 fungal-type DNA-binding domain"/>
    <property type="match status" value="1"/>
</dbReference>
<dbReference type="PROSITE" id="PS00463">
    <property type="entry name" value="ZN2_CY6_FUNGAL_1"/>
    <property type="match status" value="1"/>
</dbReference>
<dbReference type="GO" id="GO:0006351">
    <property type="term" value="P:DNA-templated transcription"/>
    <property type="evidence" value="ECO:0007669"/>
    <property type="project" value="InterPro"/>
</dbReference>
<evidence type="ECO:0000313" key="6">
    <source>
        <dbReference type="EMBL" id="KAF4123826.1"/>
    </source>
</evidence>
<dbReference type="PROSITE" id="PS50048">
    <property type="entry name" value="ZN2_CY6_FUNGAL_2"/>
    <property type="match status" value="1"/>
</dbReference>
<dbReference type="OrthoDB" id="3921198at2759"/>
<keyword evidence="3" id="KW-0804">Transcription</keyword>
<evidence type="ECO:0000256" key="1">
    <source>
        <dbReference type="ARBA" id="ARBA00022723"/>
    </source>
</evidence>
<dbReference type="InterPro" id="IPR051127">
    <property type="entry name" value="Fungal_SecMet_Regulators"/>
</dbReference>
<dbReference type="InterPro" id="IPR007219">
    <property type="entry name" value="XnlR_reg_dom"/>
</dbReference>
<reference evidence="6" key="1">
    <citation type="submission" date="2020-03" db="EMBL/GenBank/DDBJ databases">
        <title>Site-based positive gene gene selection in Geosmithia morbida across the United States reveals a broad range of putative effectors and factors for local host and environmental adapation.</title>
        <authorList>
            <person name="Onufrak A."/>
            <person name="Murdoch R.W."/>
            <person name="Gazis R."/>
            <person name="Huff M."/>
            <person name="Staton M."/>
            <person name="Klingeman W."/>
            <person name="Hadziabdic D."/>
        </authorList>
    </citation>
    <scope>NUCLEOTIDE SEQUENCE</scope>
    <source>
        <strain evidence="6">1262</strain>
    </source>
</reference>
<dbReference type="Pfam" id="PF00172">
    <property type="entry name" value="Zn_clus"/>
    <property type="match status" value="1"/>
</dbReference>
<keyword evidence="4" id="KW-0539">Nucleus</keyword>
<dbReference type="SUPFAM" id="SSF57701">
    <property type="entry name" value="Zn2/Cys6 DNA-binding domain"/>
    <property type="match status" value="1"/>
</dbReference>
<comment type="caution">
    <text evidence="6">The sequence shown here is derived from an EMBL/GenBank/DDBJ whole genome shotgun (WGS) entry which is preliminary data.</text>
</comment>
<dbReference type="GeneID" id="55971767"/>
<dbReference type="CDD" id="cd00067">
    <property type="entry name" value="GAL4"/>
    <property type="match status" value="1"/>
</dbReference>
<dbReference type="CDD" id="cd12148">
    <property type="entry name" value="fungal_TF_MHR"/>
    <property type="match status" value="1"/>
</dbReference>
<protein>
    <submittedName>
        <fullName evidence="6">Fungal specific transcription factor</fullName>
    </submittedName>
</protein>
<dbReference type="SMART" id="SM00066">
    <property type="entry name" value="GAL4"/>
    <property type="match status" value="1"/>
</dbReference>
<evidence type="ECO:0000256" key="3">
    <source>
        <dbReference type="ARBA" id="ARBA00023163"/>
    </source>
</evidence>
<dbReference type="GO" id="GO:0008270">
    <property type="term" value="F:zinc ion binding"/>
    <property type="evidence" value="ECO:0007669"/>
    <property type="project" value="InterPro"/>
</dbReference>
<keyword evidence="1" id="KW-0479">Metal-binding</keyword>
<evidence type="ECO:0000313" key="7">
    <source>
        <dbReference type="Proteomes" id="UP000749293"/>
    </source>
</evidence>
<name>A0A9P5D4R7_9HYPO</name>
<feature type="domain" description="Zn(2)-C6 fungal-type" evidence="5">
    <location>
        <begin position="26"/>
        <end position="55"/>
    </location>
</feature>
<evidence type="ECO:0000259" key="5">
    <source>
        <dbReference type="PROSITE" id="PS50048"/>
    </source>
</evidence>
<proteinExistence type="predicted"/>
<dbReference type="PANTHER" id="PTHR47424">
    <property type="entry name" value="REGULATORY PROTEIN GAL4"/>
    <property type="match status" value="1"/>
</dbReference>
<dbReference type="PANTHER" id="PTHR47424:SF6">
    <property type="entry name" value="PROLINE UTILIZATION TRANS-ACTIVATOR"/>
    <property type="match status" value="1"/>
</dbReference>
<dbReference type="GO" id="GO:0003677">
    <property type="term" value="F:DNA binding"/>
    <property type="evidence" value="ECO:0007669"/>
    <property type="project" value="InterPro"/>
</dbReference>
<dbReference type="InterPro" id="IPR036864">
    <property type="entry name" value="Zn2-C6_fun-type_DNA-bd_sf"/>
</dbReference>
<dbReference type="EMBL" id="JAANYQ010000005">
    <property type="protein sequence ID" value="KAF4123826.1"/>
    <property type="molecule type" value="Genomic_DNA"/>
</dbReference>
<gene>
    <name evidence="6" type="ORF">GMORB2_5542</name>
</gene>
<dbReference type="InterPro" id="IPR001138">
    <property type="entry name" value="Zn2Cys6_DnaBD"/>
</dbReference>
<keyword evidence="7" id="KW-1185">Reference proteome</keyword>
<dbReference type="Proteomes" id="UP000749293">
    <property type="component" value="Unassembled WGS sequence"/>
</dbReference>
<evidence type="ECO:0000256" key="4">
    <source>
        <dbReference type="ARBA" id="ARBA00023242"/>
    </source>
</evidence>
<organism evidence="6 7">
    <name type="scientific">Geosmithia morbida</name>
    <dbReference type="NCBI Taxonomy" id="1094350"/>
    <lineage>
        <taxon>Eukaryota</taxon>
        <taxon>Fungi</taxon>
        <taxon>Dikarya</taxon>
        <taxon>Ascomycota</taxon>
        <taxon>Pezizomycotina</taxon>
        <taxon>Sordariomycetes</taxon>
        <taxon>Hypocreomycetidae</taxon>
        <taxon>Hypocreales</taxon>
        <taxon>Bionectriaceae</taxon>
        <taxon>Geosmithia</taxon>
    </lineage>
</organism>
<accession>A0A9P5D4R7</accession>
<dbReference type="RefSeq" id="XP_035322478.1">
    <property type="nucleotide sequence ID" value="XM_035467512.1"/>
</dbReference>
<sequence>MLNTGAGVSKRRSATRPQERQRAVRACIECRRLKEKCEEGIPCRRCRDLNRHCEYSATIPPSDRAKASQIERVGTLLERSRYMEAVLKQHLPSLSLDTESLRQVAEGLTVPACHLGTACIQEEEEQPAAGAEKEASPLVESPLDEVCTIDVMDDVVAHYSGELSHWNFSMRVKRNLDTIMATSQVPRLDREETVPEFIRVAEPLPGATPITDLLHELPPQPVANFLVHVFFAHATGFYFFLDQKWVMATLKGLYSDPSRRCSRHAVPACTVIMVLAVGAQYAHLESPGRAEEGPVVDRPDKMSWELEFGSTLYIQVTRHLAEMIHSGSLISVQACLLLGLYCLPIDASGLGYVYLNLAIKLAIQNGMHRKPVTQVLDALKEEARCRLWWTVYCLERKIGMFHGRPPAISRSDFDANLPIESPAFSSLSGSANVAYLVDAIERTAYLESFQHDLLLLRNCQLPDTAGVLDHLKKTKGDCTRWWRSRRGGRSETTAEPSRVMLHAQLEHCLLEMFVGRPFILTEKTTPTPPSSRLEEGGGEERPWSLLIRDCVVAAEEALDICEAMRTGPIGLTRSAYIEYSACRASLLVLLAYSIRERTNAKHGALRRGLNAIRAMAYAGDSARSEVQLIETLEAALEHINTFQSPTTTHLADGKPATADAAVVEGGYEGFMNWCRHNRTIPADGSPDHTARNHQHFHPATDDDDEPFFGQTFPHLDQVSALFDTVYGDSGNSGGSLANSLGLVPDHCCL</sequence>
<dbReference type="GO" id="GO:0000981">
    <property type="term" value="F:DNA-binding transcription factor activity, RNA polymerase II-specific"/>
    <property type="evidence" value="ECO:0007669"/>
    <property type="project" value="InterPro"/>
</dbReference>
<dbReference type="Pfam" id="PF04082">
    <property type="entry name" value="Fungal_trans"/>
    <property type="match status" value="1"/>
</dbReference>
<keyword evidence="2" id="KW-0805">Transcription regulation</keyword>
<evidence type="ECO:0000256" key="2">
    <source>
        <dbReference type="ARBA" id="ARBA00023015"/>
    </source>
</evidence>